<dbReference type="Proteomes" id="UP000826195">
    <property type="component" value="Unassembled WGS sequence"/>
</dbReference>
<accession>A0AAV7J6F2</accession>
<feature type="region of interest" description="Disordered" evidence="1">
    <location>
        <begin position="1"/>
        <end position="60"/>
    </location>
</feature>
<comment type="caution">
    <text evidence="2">The sequence shown here is derived from an EMBL/GenBank/DDBJ whole genome shotgun (WGS) entry which is preliminary data.</text>
</comment>
<proteinExistence type="predicted"/>
<name>A0AAV7J6F2_COTGL</name>
<keyword evidence="3" id="KW-1185">Reference proteome</keyword>
<evidence type="ECO:0000313" key="3">
    <source>
        <dbReference type="Proteomes" id="UP000826195"/>
    </source>
</evidence>
<organism evidence="2 3">
    <name type="scientific">Cotesia glomerata</name>
    <name type="common">Lepidopteran parasitic wasp</name>
    <name type="synonym">Apanteles glomeratus</name>
    <dbReference type="NCBI Taxonomy" id="32391"/>
    <lineage>
        <taxon>Eukaryota</taxon>
        <taxon>Metazoa</taxon>
        <taxon>Ecdysozoa</taxon>
        <taxon>Arthropoda</taxon>
        <taxon>Hexapoda</taxon>
        <taxon>Insecta</taxon>
        <taxon>Pterygota</taxon>
        <taxon>Neoptera</taxon>
        <taxon>Endopterygota</taxon>
        <taxon>Hymenoptera</taxon>
        <taxon>Apocrita</taxon>
        <taxon>Ichneumonoidea</taxon>
        <taxon>Braconidae</taxon>
        <taxon>Microgastrinae</taxon>
        <taxon>Cotesia</taxon>
    </lineage>
</organism>
<protein>
    <submittedName>
        <fullName evidence="2">Uncharacterized protein</fullName>
    </submittedName>
</protein>
<evidence type="ECO:0000256" key="1">
    <source>
        <dbReference type="SAM" id="MobiDB-lite"/>
    </source>
</evidence>
<dbReference type="EMBL" id="JAHXZJ010000001">
    <property type="protein sequence ID" value="KAH0567686.1"/>
    <property type="molecule type" value="Genomic_DNA"/>
</dbReference>
<reference evidence="2 3" key="1">
    <citation type="journal article" date="2021" name="J. Hered.">
        <title>A chromosome-level genome assembly of the parasitoid wasp, Cotesia glomerata (Hymenoptera: Braconidae).</title>
        <authorList>
            <person name="Pinto B.J."/>
            <person name="Weis J.J."/>
            <person name="Gamble T."/>
            <person name="Ode P.J."/>
            <person name="Paul R."/>
            <person name="Zaspel J.M."/>
        </authorList>
    </citation>
    <scope>NUCLEOTIDE SEQUENCE [LARGE SCALE GENOMIC DNA]</scope>
    <source>
        <strain evidence="2">CgM1</strain>
    </source>
</reference>
<dbReference type="AlphaFoldDB" id="A0AAV7J6F2"/>
<sequence>MIERDGTKKRMSRSIRRGFRGKKGKKRRKWRALQRNGLETEDSDGQWAAPTPEPKTQSDFPFILTGERYPKNKYPSEIILSKED</sequence>
<gene>
    <name evidence="2" type="ORF">KQX54_011753</name>
</gene>
<feature type="compositionally biased region" description="Basic residues" evidence="1">
    <location>
        <begin position="9"/>
        <end position="32"/>
    </location>
</feature>
<evidence type="ECO:0000313" key="2">
    <source>
        <dbReference type="EMBL" id="KAH0567686.1"/>
    </source>
</evidence>